<comment type="function">
    <text evidence="3">Catalyzes the phosphorylation of the 3'-hydroxyl group of dephosphocoenzyme A to form coenzyme A.</text>
</comment>
<dbReference type="InterPro" id="IPR001977">
    <property type="entry name" value="Depp_CoAkinase"/>
</dbReference>
<keyword evidence="1 3" id="KW-0547">Nucleotide-binding</keyword>
<reference evidence="5 6" key="1">
    <citation type="submission" date="2023-07" db="EMBL/GenBank/DDBJ databases">
        <title>Protaetiibacter sp. nov WY-16 isolated from soil.</title>
        <authorList>
            <person name="Liu B."/>
            <person name="Wan Y."/>
        </authorList>
    </citation>
    <scope>NUCLEOTIDE SEQUENCE [LARGE SCALE GENOMIC DNA]</scope>
    <source>
        <strain evidence="5 6">WY-16</strain>
    </source>
</reference>
<dbReference type="Proteomes" id="UP001241072">
    <property type="component" value="Unassembled WGS sequence"/>
</dbReference>
<keyword evidence="6" id="KW-1185">Reference proteome</keyword>
<dbReference type="PANTHER" id="PTHR10695">
    <property type="entry name" value="DEPHOSPHO-COA KINASE-RELATED"/>
    <property type="match status" value="1"/>
</dbReference>
<proteinExistence type="inferred from homology"/>
<evidence type="ECO:0000256" key="2">
    <source>
        <dbReference type="ARBA" id="ARBA00022840"/>
    </source>
</evidence>
<evidence type="ECO:0000256" key="1">
    <source>
        <dbReference type="ARBA" id="ARBA00022741"/>
    </source>
</evidence>
<accession>A0ABT9BLT7</accession>
<dbReference type="PANTHER" id="PTHR10695:SF46">
    <property type="entry name" value="BIFUNCTIONAL COENZYME A SYNTHASE-RELATED"/>
    <property type="match status" value="1"/>
</dbReference>
<evidence type="ECO:0000313" key="6">
    <source>
        <dbReference type="Proteomes" id="UP001241072"/>
    </source>
</evidence>
<dbReference type="RefSeq" id="WP_305002360.1">
    <property type="nucleotide sequence ID" value="NZ_JAUQUB010000001.1"/>
</dbReference>
<organism evidence="5 6">
    <name type="scientific">Antiquaquibacter soli</name>
    <dbReference type="NCBI Taxonomy" id="3064523"/>
    <lineage>
        <taxon>Bacteria</taxon>
        <taxon>Bacillati</taxon>
        <taxon>Actinomycetota</taxon>
        <taxon>Actinomycetes</taxon>
        <taxon>Micrococcales</taxon>
        <taxon>Microbacteriaceae</taxon>
        <taxon>Antiquaquibacter</taxon>
    </lineage>
</organism>
<dbReference type="GO" id="GO:0004140">
    <property type="term" value="F:dephospho-CoA kinase activity"/>
    <property type="evidence" value="ECO:0007669"/>
    <property type="project" value="UniProtKB-EC"/>
</dbReference>
<sequence length="208" mass="22538">MYLIGLTGGIASGKSVVTQRLASHGAVVVDADVLAREVVQPGQPALEDIVRAFGPGMLQPDGTLDRAALGALIFTDPDRRAELNRITHPRIRERAGELIREAAVRDPDAVIVHDVPLLAETVGHWPFEYDLVVVVEASTETRLRRLVELRGMTRQEAQHRVGSQATDAERLAIADVVIDSDGALDDTLRQADELWAMAAASAVSKRPE</sequence>
<keyword evidence="3 5" id="KW-0418">Kinase</keyword>
<comment type="pathway">
    <text evidence="3">Cofactor biosynthesis; coenzyme A biosynthesis; CoA from (R)-pantothenate: step 5/5.</text>
</comment>
<dbReference type="Gene3D" id="3.40.50.300">
    <property type="entry name" value="P-loop containing nucleotide triphosphate hydrolases"/>
    <property type="match status" value="1"/>
</dbReference>
<comment type="similarity">
    <text evidence="3">Belongs to the CoaE family.</text>
</comment>
<dbReference type="EMBL" id="JAUQUB010000001">
    <property type="protein sequence ID" value="MDO7881971.1"/>
    <property type="molecule type" value="Genomic_DNA"/>
</dbReference>
<name>A0ABT9BLT7_9MICO</name>
<dbReference type="CDD" id="cd02022">
    <property type="entry name" value="DPCK"/>
    <property type="match status" value="1"/>
</dbReference>
<dbReference type="HAMAP" id="MF_00376">
    <property type="entry name" value="Dephospho_CoA_kinase"/>
    <property type="match status" value="1"/>
</dbReference>
<keyword evidence="3" id="KW-0173">Coenzyme A biosynthesis</keyword>
<dbReference type="Pfam" id="PF01121">
    <property type="entry name" value="CoaE"/>
    <property type="match status" value="1"/>
</dbReference>
<dbReference type="EC" id="2.7.1.24" evidence="3 4"/>
<gene>
    <name evidence="3 5" type="primary">coaE</name>
    <name evidence="5" type="ORF">Q5716_06985</name>
</gene>
<dbReference type="NCBIfam" id="NF002879">
    <property type="entry name" value="PRK03333.1"/>
    <property type="match status" value="1"/>
</dbReference>
<dbReference type="PROSITE" id="PS51219">
    <property type="entry name" value="DPCK"/>
    <property type="match status" value="1"/>
</dbReference>
<dbReference type="NCBIfam" id="TIGR00152">
    <property type="entry name" value="dephospho-CoA kinase"/>
    <property type="match status" value="1"/>
</dbReference>
<feature type="binding site" evidence="3">
    <location>
        <begin position="11"/>
        <end position="16"/>
    </location>
    <ligand>
        <name>ATP</name>
        <dbReference type="ChEBI" id="CHEBI:30616"/>
    </ligand>
</feature>
<comment type="subcellular location">
    <subcellularLocation>
        <location evidence="3">Cytoplasm</location>
    </subcellularLocation>
</comment>
<comment type="catalytic activity">
    <reaction evidence="3">
        <text>3'-dephospho-CoA + ATP = ADP + CoA + H(+)</text>
        <dbReference type="Rhea" id="RHEA:18245"/>
        <dbReference type="ChEBI" id="CHEBI:15378"/>
        <dbReference type="ChEBI" id="CHEBI:30616"/>
        <dbReference type="ChEBI" id="CHEBI:57287"/>
        <dbReference type="ChEBI" id="CHEBI:57328"/>
        <dbReference type="ChEBI" id="CHEBI:456216"/>
        <dbReference type="EC" id="2.7.1.24"/>
    </reaction>
</comment>
<comment type="caution">
    <text evidence="5">The sequence shown here is derived from an EMBL/GenBank/DDBJ whole genome shotgun (WGS) entry which is preliminary data.</text>
</comment>
<keyword evidence="3" id="KW-0963">Cytoplasm</keyword>
<dbReference type="InterPro" id="IPR027417">
    <property type="entry name" value="P-loop_NTPase"/>
</dbReference>
<dbReference type="SUPFAM" id="SSF52540">
    <property type="entry name" value="P-loop containing nucleoside triphosphate hydrolases"/>
    <property type="match status" value="1"/>
</dbReference>
<evidence type="ECO:0000256" key="3">
    <source>
        <dbReference type="HAMAP-Rule" id="MF_00376"/>
    </source>
</evidence>
<evidence type="ECO:0000256" key="4">
    <source>
        <dbReference type="NCBIfam" id="TIGR00152"/>
    </source>
</evidence>
<keyword evidence="3 5" id="KW-0808">Transferase</keyword>
<protein>
    <recommendedName>
        <fullName evidence="3 4">Dephospho-CoA kinase</fullName>
        <ecNumber evidence="3 4">2.7.1.24</ecNumber>
    </recommendedName>
    <alternativeName>
        <fullName evidence="3">Dephosphocoenzyme A kinase</fullName>
    </alternativeName>
</protein>
<keyword evidence="2 3" id="KW-0067">ATP-binding</keyword>
<evidence type="ECO:0000313" key="5">
    <source>
        <dbReference type="EMBL" id="MDO7881971.1"/>
    </source>
</evidence>